<dbReference type="InterPro" id="IPR018650">
    <property type="entry name" value="STSV1_Orf64"/>
</dbReference>
<sequence length="493" mass="52756">MWHTVGVGGFDLGIFDQGVRAYARFELPRSEIKNVHHEFPPLVSLLGDHFSPVLALLAPLYWVGNDPRVLILAQSALFAAGTPVVRRMALRCFAHAVPATRDRAAFLAALSYAVGWPLLMAARNGFHEVAFAVPLTLLMLERGLARRYGAVCVCAVLLCLTKEDLGLVVGVYGAVLLWRNRRGGGGRARLTGAALLVLGPAMTAVTVGALIPAMGGPRQYYWSYGEVGADFVELAHRAVTDPGAFLAVAFGTPVKAGLILWLVATLLFLPLGSATTLCALPLIAERVLSDNPHHWPIIHHYDAFAWPFLLTAAVETAARIHRAAQGEGRAFRRRVAVGGVCAVGLNAVVACCLGLAALVNPHHWVPSARGQALTEAAERVPDGATVEADNNVAVRLTARTRTMILDAAPRGADYVVLQTAETTFPFTSPAQLKQRQELLLANGYRRIWAKGDVALLCRVDRTAVVPGTRVPGPDSTPVKDVPDPALGRSLFTG</sequence>
<gene>
    <name evidence="3" type="ORF">SRIMR7_01070</name>
</gene>
<evidence type="ECO:0008006" key="5">
    <source>
        <dbReference type="Google" id="ProtNLM"/>
    </source>
</evidence>
<evidence type="ECO:0000313" key="4">
    <source>
        <dbReference type="Proteomes" id="UP000829494"/>
    </source>
</evidence>
<keyword evidence="4" id="KW-1185">Reference proteome</keyword>
<dbReference type="Proteomes" id="UP000829494">
    <property type="component" value="Chromosome"/>
</dbReference>
<feature type="transmembrane region" description="Helical" evidence="2">
    <location>
        <begin position="148"/>
        <end position="178"/>
    </location>
</feature>
<feature type="transmembrane region" description="Helical" evidence="2">
    <location>
        <begin position="258"/>
        <end position="284"/>
    </location>
</feature>
<feature type="transmembrane region" description="Helical" evidence="2">
    <location>
        <begin position="190"/>
        <end position="214"/>
    </location>
</feature>
<dbReference type="Pfam" id="PF09852">
    <property type="entry name" value="DUF2079"/>
    <property type="match status" value="1"/>
</dbReference>
<reference evidence="3 4" key="1">
    <citation type="submission" date="2022-03" db="EMBL/GenBank/DDBJ databases">
        <title>Complete genome of Streptomyces rimosus ssp. rimosus R7 (=ATCC 10970).</title>
        <authorList>
            <person name="Beganovic S."/>
            <person name="Ruckert C."/>
            <person name="Busche T."/>
            <person name="Kalinowski J."/>
            <person name="Wittmann C."/>
        </authorList>
    </citation>
    <scope>NUCLEOTIDE SEQUENCE [LARGE SCALE GENOMIC DNA]</scope>
    <source>
        <strain evidence="3 4">R7</strain>
    </source>
</reference>
<name>A0ABY3YS19_STRRM</name>
<accession>A0ABY3YS19</accession>
<proteinExistence type="predicted"/>
<evidence type="ECO:0000256" key="1">
    <source>
        <dbReference type="SAM" id="MobiDB-lite"/>
    </source>
</evidence>
<dbReference type="EMBL" id="CP094298">
    <property type="protein sequence ID" value="UNZ00725.1"/>
    <property type="molecule type" value="Genomic_DNA"/>
</dbReference>
<dbReference type="RefSeq" id="WP_003985013.1">
    <property type="nucleotide sequence ID" value="NZ_CP100397.1"/>
</dbReference>
<keyword evidence="2" id="KW-0812">Transmembrane</keyword>
<protein>
    <recommendedName>
        <fullName evidence="5">DUF2079 domain-containing protein</fullName>
    </recommendedName>
</protein>
<organism evidence="3 4">
    <name type="scientific">Streptomyces rimosus subsp. rimosus</name>
    <dbReference type="NCBI Taxonomy" id="132474"/>
    <lineage>
        <taxon>Bacteria</taxon>
        <taxon>Bacillati</taxon>
        <taxon>Actinomycetota</taxon>
        <taxon>Actinomycetes</taxon>
        <taxon>Kitasatosporales</taxon>
        <taxon>Streptomycetaceae</taxon>
        <taxon>Streptomyces</taxon>
    </lineage>
</organism>
<keyword evidence="2" id="KW-0472">Membrane</keyword>
<feature type="transmembrane region" description="Helical" evidence="2">
    <location>
        <begin position="335"/>
        <end position="359"/>
    </location>
</feature>
<feature type="region of interest" description="Disordered" evidence="1">
    <location>
        <begin position="468"/>
        <end position="493"/>
    </location>
</feature>
<evidence type="ECO:0000256" key="2">
    <source>
        <dbReference type="SAM" id="Phobius"/>
    </source>
</evidence>
<keyword evidence="2" id="KW-1133">Transmembrane helix</keyword>
<evidence type="ECO:0000313" key="3">
    <source>
        <dbReference type="EMBL" id="UNZ00725.1"/>
    </source>
</evidence>